<dbReference type="InterPro" id="IPR001699">
    <property type="entry name" value="TF_T-box"/>
</dbReference>
<reference evidence="10" key="1">
    <citation type="submission" date="2025-08" db="UniProtKB">
        <authorList>
            <consortium name="RefSeq"/>
        </authorList>
    </citation>
    <scope>IDENTIFICATION</scope>
</reference>
<dbReference type="PANTHER" id="PTHR11267:SF207">
    <property type="entry name" value="OVER COMPENSATING MALES, ISOFORM A"/>
    <property type="match status" value="1"/>
</dbReference>
<keyword evidence="5 6" id="KW-0539">Nucleus</keyword>
<gene>
    <name evidence="10" type="primary">LOC101860458</name>
</gene>
<dbReference type="InterPro" id="IPR008967">
    <property type="entry name" value="p53-like_TF_DNA-bd_sf"/>
</dbReference>
<dbReference type="PROSITE" id="PS01283">
    <property type="entry name" value="TBOX_1"/>
    <property type="match status" value="1"/>
</dbReference>
<dbReference type="RefSeq" id="XP_012935666.1">
    <property type="nucleotide sequence ID" value="XM_013080212.1"/>
</dbReference>
<accession>A0ABM0ZVZ5</accession>
<keyword evidence="4" id="KW-0804">Transcription</keyword>
<dbReference type="Pfam" id="PF00907">
    <property type="entry name" value="T-box"/>
    <property type="match status" value="1"/>
</dbReference>
<evidence type="ECO:0000256" key="2">
    <source>
        <dbReference type="ARBA" id="ARBA00023015"/>
    </source>
</evidence>
<dbReference type="Proteomes" id="UP000694888">
    <property type="component" value="Unplaced"/>
</dbReference>
<feature type="compositionally biased region" description="Low complexity" evidence="7">
    <location>
        <begin position="561"/>
        <end position="595"/>
    </location>
</feature>
<protein>
    <submittedName>
        <fullName evidence="10">T-box transcription factor TBX20</fullName>
    </submittedName>
</protein>
<feature type="compositionally biased region" description="Low complexity" evidence="7">
    <location>
        <begin position="602"/>
        <end position="614"/>
    </location>
</feature>
<dbReference type="PANTHER" id="PTHR11267">
    <property type="entry name" value="T-BOX PROTEIN-RELATED"/>
    <property type="match status" value="1"/>
</dbReference>
<keyword evidence="9" id="KW-1185">Reference proteome</keyword>
<keyword evidence="2" id="KW-0805">Transcription regulation</keyword>
<dbReference type="PRINTS" id="PR00937">
    <property type="entry name" value="TBOX"/>
</dbReference>
<evidence type="ECO:0000259" key="8">
    <source>
        <dbReference type="PROSITE" id="PS50252"/>
    </source>
</evidence>
<dbReference type="SMART" id="SM00425">
    <property type="entry name" value="TBOX"/>
    <property type="match status" value="1"/>
</dbReference>
<keyword evidence="3 6" id="KW-0238">DNA-binding</keyword>
<evidence type="ECO:0000256" key="7">
    <source>
        <dbReference type="SAM" id="MobiDB-lite"/>
    </source>
</evidence>
<dbReference type="InterPro" id="IPR036960">
    <property type="entry name" value="T-box_sf"/>
</dbReference>
<evidence type="ECO:0000313" key="10">
    <source>
        <dbReference type="RefSeq" id="XP_012935666.1"/>
    </source>
</evidence>
<comment type="caution">
    <text evidence="6">Lacks conserved residue(s) required for the propagation of feature annotation.</text>
</comment>
<feature type="domain" description="T-box" evidence="8">
    <location>
        <begin position="139"/>
        <end position="321"/>
    </location>
</feature>
<evidence type="ECO:0000256" key="3">
    <source>
        <dbReference type="ARBA" id="ARBA00023125"/>
    </source>
</evidence>
<dbReference type="PROSITE" id="PS50252">
    <property type="entry name" value="TBOX_3"/>
    <property type="match status" value="1"/>
</dbReference>
<evidence type="ECO:0000256" key="4">
    <source>
        <dbReference type="ARBA" id="ARBA00023163"/>
    </source>
</evidence>
<dbReference type="InterPro" id="IPR018186">
    <property type="entry name" value="TF_T-box_CS"/>
</dbReference>
<sequence length="698" mass="77419">MTLSAKAQAFCVENLLKPSVSRNSSDSPQNLATSCKEDILCVRIPKVVEDSLRDAEEEERYNAVREKGVEAGTEENRDDRCFESKHLEQKAEDKECVSPAAPHRPAYCFCHGDISFCHHSGILSVPDENGLAKSIVVELCHADLWASFHRLGTEMIITKSGRRMFPSLKLRVSGLNPDKLYSLKLEFLQPDTRKHRYIYHSSRWIVSGSGDALPSPPVHVTPDGPISGQAICSQIVSFERLKLTNSDAGKPGQVSLASMQKFQPQVRIEEVCVEGQEEGKKTESYSILFPQTSFMAVTAYQNQQITTLKIASNPFAKGFRESGKARIPYDAFMAPYPKFLYGNVGLTYFQAPLKPPIDLRYLSEEKEIQLSTSGKRLAYSDEEDATELGKPSKLLKLDDHQRYLSHSVKQVSSPPSPGSLMPVPSSQTILSATAPPSLFLHPYSPYHLSPQPTTLLPVPPAHPYHPHHHHHHHHHLQQAHTVQMAGPFPPPAHLPLRPMSQNSREASSMRVVNPYINLHCEGTQGVRYAQNLHERRFESLTSKPVEDSLCAEVKDYRYDASPSERGSPSSHSAKSLSSPSSSDQSPTTTHPSSSKSGRESSPDSSPPFSYSPFPLKRCKTEPPEDGNDSSAPCACQDCESSTPLAWTSNSGTPPLSAKPWAARSKFAPDQKYYILPNSLENKNISWKVQCQDLRSECS</sequence>
<feature type="region of interest" description="Disordered" evidence="7">
    <location>
        <begin position="559"/>
        <end position="635"/>
    </location>
</feature>
<organism evidence="9 10">
    <name type="scientific">Aplysia californica</name>
    <name type="common">California sea hare</name>
    <dbReference type="NCBI Taxonomy" id="6500"/>
    <lineage>
        <taxon>Eukaryota</taxon>
        <taxon>Metazoa</taxon>
        <taxon>Spiralia</taxon>
        <taxon>Lophotrochozoa</taxon>
        <taxon>Mollusca</taxon>
        <taxon>Gastropoda</taxon>
        <taxon>Heterobranchia</taxon>
        <taxon>Euthyneura</taxon>
        <taxon>Tectipleura</taxon>
        <taxon>Aplysiida</taxon>
        <taxon>Aplysioidea</taxon>
        <taxon>Aplysiidae</taxon>
        <taxon>Aplysia</taxon>
    </lineage>
</organism>
<dbReference type="InterPro" id="IPR046360">
    <property type="entry name" value="T-box_DNA-bd"/>
</dbReference>
<proteinExistence type="predicted"/>
<dbReference type="Gene3D" id="2.60.40.820">
    <property type="entry name" value="Transcription factor, T-box"/>
    <property type="match status" value="1"/>
</dbReference>
<evidence type="ECO:0000256" key="6">
    <source>
        <dbReference type="PROSITE-ProRule" id="PRU00201"/>
    </source>
</evidence>
<name>A0ABM0ZVZ5_APLCA</name>
<evidence type="ECO:0000256" key="5">
    <source>
        <dbReference type="ARBA" id="ARBA00023242"/>
    </source>
</evidence>
<dbReference type="SUPFAM" id="SSF49417">
    <property type="entry name" value="p53-like transcription factors"/>
    <property type="match status" value="1"/>
</dbReference>
<comment type="subcellular location">
    <subcellularLocation>
        <location evidence="1 6">Nucleus</location>
    </subcellularLocation>
</comment>
<evidence type="ECO:0000256" key="1">
    <source>
        <dbReference type="ARBA" id="ARBA00004123"/>
    </source>
</evidence>
<evidence type="ECO:0000313" key="9">
    <source>
        <dbReference type="Proteomes" id="UP000694888"/>
    </source>
</evidence>
<dbReference type="GeneID" id="101860458"/>